<dbReference type="EMBL" id="AC090483">
    <property type="protein sequence ID" value="AAK98713.1"/>
    <property type="molecule type" value="Genomic_DNA"/>
</dbReference>
<name>A0A5S6RAE9_ORYSJ</name>
<dbReference type="InterPro" id="IPR036397">
    <property type="entry name" value="RNaseH_sf"/>
</dbReference>
<evidence type="ECO:0000313" key="3">
    <source>
        <dbReference type="EMBL" id="AAK98713.1"/>
    </source>
</evidence>
<evidence type="ECO:0000259" key="2">
    <source>
        <dbReference type="Pfam" id="PF24964"/>
    </source>
</evidence>
<reference evidence="4" key="2">
    <citation type="journal article" date="2008" name="Nucleic Acids Res.">
        <title>The rice annotation project database (RAP-DB): 2008 update.</title>
        <authorList>
            <consortium name="The rice annotation project (RAP)"/>
        </authorList>
    </citation>
    <scope>GENOME REANNOTATION</scope>
    <source>
        <strain evidence="4">cv. Nipponbare</strain>
    </source>
</reference>
<dbReference type="PANTHER" id="PTHR47169:SF2">
    <property type="entry name" value="OS01G0541250 PROTEIN"/>
    <property type="match status" value="1"/>
</dbReference>
<feature type="region of interest" description="Disordered" evidence="1">
    <location>
        <begin position="79"/>
        <end position="105"/>
    </location>
</feature>
<reference evidence="4" key="1">
    <citation type="journal article" date="2005" name="Nature">
        <title>The map-based sequence of the rice genome.</title>
        <authorList>
            <consortium name="International rice genome sequencing project (IRGSP)"/>
            <person name="Matsumoto T."/>
            <person name="Wu J."/>
            <person name="Kanamori H."/>
            <person name="Katayose Y."/>
            <person name="Fujisawa M."/>
            <person name="Namiki N."/>
            <person name="Mizuno H."/>
            <person name="Yamamoto K."/>
            <person name="Antonio B.A."/>
            <person name="Baba T."/>
            <person name="Sakata K."/>
            <person name="Nagamura Y."/>
            <person name="Aoki H."/>
            <person name="Arikawa K."/>
            <person name="Arita K."/>
            <person name="Bito T."/>
            <person name="Chiden Y."/>
            <person name="Fujitsuka N."/>
            <person name="Fukunaka R."/>
            <person name="Hamada M."/>
            <person name="Harada C."/>
            <person name="Hayashi A."/>
            <person name="Hijishita S."/>
            <person name="Honda M."/>
            <person name="Hosokawa S."/>
            <person name="Ichikawa Y."/>
            <person name="Idonuma A."/>
            <person name="Iijima M."/>
            <person name="Ikeda M."/>
            <person name="Ikeno M."/>
            <person name="Ito K."/>
            <person name="Ito S."/>
            <person name="Ito T."/>
            <person name="Ito Y."/>
            <person name="Ito Y."/>
            <person name="Iwabuchi A."/>
            <person name="Kamiya K."/>
            <person name="Karasawa W."/>
            <person name="Kurita K."/>
            <person name="Katagiri S."/>
            <person name="Kikuta A."/>
            <person name="Kobayashi H."/>
            <person name="Kobayashi N."/>
            <person name="Machita K."/>
            <person name="Maehara T."/>
            <person name="Masukawa M."/>
            <person name="Mizubayashi T."/>
            <person name="Mukai Y."/>
            <person name="Nagasaki H."/>
            <person name="Nagata Y."/>
            <person name="Naito S."/>
            <person name="Nakashima M."/>
            <person name="Nakama Y."/>
            <person name="Nakamichi Y."/>
            <person name="Nakamura M."/>
            <person name="Meguro A."/>
            <person name="Negishi M."/>
            <person name="Ohta I."/>
            <person name="Ohta T."/>
            <person name="Okamoto M."/>
            <person name="Ono N."/>
            <person name="Saji S."/>
            <person name="Sakaguchi M."/>
            <person name="Sakai K."/>
            <person name="Shibata M."/>
            <person name="Shimokawa T."/>
            <person name="Song J."/>
            <person name="Takazaki Y."/>
            <person name="Terasawa K."/>
            <person name="Tsugane M."/>
            <person name="Tsuji K."/>
            <person name="Ueda S."/>
            <person name="Waki K."/>
            <person name="Yamagata H."/>
            <person name="Yamamoto M."/>
            <person name="Yamamoto S."/>
            <person name="Yamane H."/>
            <person name="Yoshiki S."/>
            <person name="Yoshihara R."/>
            <person name="Yukawa K."/>
            <person name="Zhong H."/>
            <person name="Yano M."/>
            <person name="Yuan Q."/>
            <person name="Ouyang S."/>
            <person name="Liu J."/>
            <person name="Jones K.M."/>
            <person name="Gansberger K."/>
            <person name="Moffat K."/>
            <person name="Hill J."/>
            <person name="Bera J."/>
            <person name="Fadrosh D."/>
            <person name="Jin S."/>
            <person name="Johri S."/>
            <person name="Kim M."/>
            <person name="Overton L."/>
            <person name="Reardon M."/>
            <person name="Tsitrin T."/>
            <person name="Vuong H."/>
            <person name="Weaver B."/>
            <person name="Ciecko A."/>
            <person name="Tallon L."/>
            <person name="Jackson J."/>
            <person name="Pai G."/>
            <person name="Aken S.V."/>
            <person name="Utterback T."/>
            <person name="Reidmuller S."/>
            <person name="Feldblyum T."/>
            <person name="Hsiao J."/>
            <person name="Zismann V."/>
            <person name="Iobst S."/>
            <person name="de Vazeille A.R."/>
            <person name="Buell C.R."/>
            <person name="Ying K."/>
            <person name="Li Y."/>
            <person name="Lu T."/>
            <person name="Huang Y."/>
            <person name="Zhao Q."/>
            <person name="Feng Q."/>
            <person name="Zhang L."/>
            <person name="Zhu J."/>
            <person name="Weng Q."/>
            <person name="Mu J."/>
            <person name="Lu Y."/>
            <person name="Fan D."/>
            <person name="Liu Y."/>
            <person name="Guan J."/>
            <person name="Zhang Y."/>
            <person name="Yu S."/>
            <person name="Liu X."/>
            <person name="Zhang Y."/>
            <person name="Hong G."/>
            <person name="Han B."/>
            <person name="Choisne N."/>
            <person name="Demange N."/>
            <person name="Orjeda G."/>
            <person name="Samain S."/>
            <person name="Cattolico L."/>
            <person name="Pelletier E."/>
            <person name="Couloux A."/>
            <person name="Segurens B."/>
            <person name="Wincker P."/>
            <person name="D'Hont A."/>
            <person name="Scarpelli C."/>
            <person name="Weissenbach J."/>
            <person name="Salanoubat M."/>
            <person name="Quetier F."/>
            <person name="Yu Y."/>
            <person name="Kim H.R."/>
            <person name="Rambo T."/>
            <person name="Currie J."/>
            <person name="Collura K."/>
            <person name="Luo M."/>
            <person name="Yang T."/>
            <person name="Ammiraju J.S.S."/>
            <person name="Engler F."/>
            <person name="Soderlund C."/>
            <person name="Wing R.A."/>
            <person name="Palmer L.E."/>
            <person name="de la Bastide M."/>
            <person name="Spiegel L."/>
            <person name="Nascimento L."/>
            <person name="Zutavern T."/>
            <person name="O'Shaughnessy A."/>
            <person name="Dike S."/>
            <person name="Dedhia N."/>
            <person name="Preston R."/>
            <person name="Balija V."/>
            <person name="McCombie W.R."/>
            <person name="Chow T."/>
            <person name="Chen H."/>
            <person name="Chung M."/>
            <person name="Chen C."/>
            <person name="Shaw J."/>
            <person name="Wu H."/>
            <person name="Hsiao K."/>
            <person name="Chao Y."/>
            <person name="Chu M."/>
            <person name="Cheng C."/>
            <person name="Hour A."/>
            <person name="Lee P."/>
            <person name="Lin S."/>
            <person name="Lin Y."/>
            <person name="Liou J."/>
            <person name="Liu S."/>
            <person name="Hsing Y."/>
            <person name="Raghuvanshi S."/>
            <person name="Mohanty A."/>
            <person name="Bharti A.K."/>
            <person name="Gaur A."/>
            <person name="Gupta V."/>
            <person name="Kumar D."/>
            <person name="Ravi V."/>
            <person name="Vij S."/>
            <person name="Kapur A."/>
            <person name="Khurana P."/>
            <person name="Khurana P."/>
            <person name="Khurana J.P."/>
            <person name="Tyagi A.K."/>
            <person name="Gaikwad K."/>
            <person name="Singh A."/>
            <person name="Dalal V."/>
            <person name="Srivastava S."/>
            <person name="Dixit A."/>
            <person name="Pal A.K."/>
            <person name="Ghazi I.A."/>
            <person name="Yadav M."/>
            <person name="Pandit A."/>
            <person name="Bhargava A."/>
            <person name="Sureshbabu K."/>
            <person name="Batra K."/>
            <person name="Sharma T.R."/>
            <person name="Mohapatra T."/>
            <person name="Singh N.K."/>
            <person name="Messing J."/>
            <person name="Nelson A.B."/>
            <person name="Fuks G."/>
            <person name="Kavchok S."/>
            <person name="Keizer G."/>
            <person name="Linton E."/>
            <person name="Llaca V."/>
            <person name="Song R."/>
            <person name="Tanyolac B."/>
            <person name="Young S."/>
            <person name="Ho-Il K."/>
            <person name="Hahn J.H."/>
            <person name="Sangsakoo G."/>
            <person name="Vanavichit A."/>
            <person name="de Mattos Luiz.A.T."/>
            <person name="Zimmer P.D."/>
            <person name="Malone G."/>
            <person name="Dellagostin O."/>
            <person name="de Oliveira A.C."/>
            <person name="Bevan M."/>
            <person name="Bancroft I."/>
            <person name="Minx P."/>
            <person name="Cordum H."/>
            <person name="Wilson R."/>
            <person name="Cheng Z."/>
            <person name="Jin W."/>
            <person name="Jiang J."/>
            <person name="Leong S.A."/>
            <person name="Iwama H."/>
            <person name="Gojobori T."/>
            <person name="Itoh T."/>
            <person name="Niimura Y."/>
            <person name="Fujii Y."/>
            <person name="Habara T."/>
            <person name="Sakai H."/>
            <person name="Sato Y."/>
            <person name="Wilson G."/>
            <person name="Kumar K."/>
            <person name="McCouch S."/>
            <person name="Juretic N."/>
            <person name="Hoen D."/>
            <person name="Wright S."/>
            <person name="Bruskiewich R."/>
            <person name="Bureau T."/>
            <person name="Miyao A."/>
            <person name="Hirochika H."/>
            <person name="Nishikawa T."/>
            <person name="Kadowaki K."/>
            <person name="Sugiura M."/>
            <person name="Burr B."/>
            <person name="Sasaki T."/>
        </authorList>
    </citation>
    <scope>NUCLEOTIDE SEQUENCE [LARGE SCALE GENOMIC DNA]</scope>
    <source>
        <strain evidence="4">cv. Nipponbare</strain>
    </source>
</reference>
<dbReference type="AlphaFoldDB" id="A0A5S6RAE9"/>
<dbReference type="Gene3D" id="3.30.420.10">
    <property type="entry name" value="Ribonuclease H-like superfamily/Ribonuclease H"/>
    <property type="match status" value="1"/>
</dbReference>
<dbReference type="PANTHER" id="PTHR47169">
    <property type="entry name" value="OS01G0541250 PROTEIN"/>
    <property type="match status" value="1"/>
</dbReference>
<accession>A0A5S6RAE9</accession>
<dbReference type="InterPro" id="IPR056671">
    <property type="entry name" value="DUF7769"/>
</dbReference>
<evidence type="ECO:0000256" key="1">
    <source>
        <dbReference type="SAM" id="MobiDB-lite"/>
    </source>
</evidence>
<feature type="domain" description="DUF7769" evidence="2">
    <location>
        <begin position="115"/>
        <end position="149"/>
    </location>
</feature>
<dbReference type="GO" id="GO:0003676">
    <property type="term" value="F:nucleic acid binding"/>
    <property type="evidence" value="ECO:0007669"/>
    <property type="project" value="InterPro"/>
</dbReference>
<sequence>MDGGVGRWRKFLTPWKKTAQDGGGSLADVTVPFPQQPHPQVAEADTQQASDGSRSHSRVQDRLHRLAAMAARAGVASSSATLSPRVAQGGSNIRGEQRGKKRKSPCPAKRMYNLGYLKGHERKEVSAEFSVPIRTVQRIWKKGKSYLDQDQNKIDRLKWCIEMLDPRSVPHNPVFKPLFDYIFIYEKWFNITRKTVQYYAAPTASRRIRIIQNKNFIPKIMILTALARPRFDSNGNCIFDGKIGCFPFVTYTAAKRSSVNHPAGTIEMKPIESITKEVIRSFKIEKVLPAVRAKWPREDAGKPIYIQQDNARPHIAPDDRMFCEAAKQDGFNIKLVCQPANSPDLNVLDLGFFNSIQSIQYKSASTTTEELVAAIDRAFEDYPVRLSNMISCLFMHA</sequence>
<dbReference type="Pfam" id="PF24964">
    <property type="entry name" value="DUF7769"/>
    <property type="match status" value="1"/>
</dbReference>
<proteinExistence type="predicted"/>
<protein>
    <submittedName>
        <fullName evidence="3">Transposable element</fullName>
    </submittedName>
</protein>
<feature type="region of interest" description="Disordered" evidence="1">
    <location>
        <begin position="1"/>
        <end position="60"/>
    </location>
</feature>
<dbReference type="Proteomes" id="UP000000763">
    <property type="component" value="Chromosome 10"/>
</dbReference>
<organism evidence="3 4">
    <name type="scientific">Oryza sativa subsp. japonica</name>
    <name type="common">Rice</name>
    <dbReference type="NCBI Taxonomy" id="39947"/>
    <lineage>
        <taxon>Eukaryota</taxon>
        <taxon>Viridiplantae</taxon>
        <taxon>Streptophyta</taxon>
        <taxon>Embryophyta</taxon>
        <taxon>Tracheophyta</taxon>
        <taxon>Spermatophyta</taxon>
        <taxon>Magnoliopsida</taxon>
        <taxon>Liliopsida</taxon>
        <taxon>Poales</taxon>
        <taxon>Poaceae</taxon>
        <taxon>BOP clade</taxon>
        <taxon>Oryzoideae</taxon>
        <taxon>Oryzeae</taxon>
        <taxon>Oryzinae</taxon>
        <taxon>Oryza</taxon>
        <taxon>Oryza sativa</taxon>
    </lineage>
</organism>
<evidence type="ECO:0000313" key="4">
    <source>
        <dbReference type="Proteomes" id="UP000000763"/>
    </source>
</evidence>
<gene>
    <name evidence="3" type="primary">OSJNBa0050M22.3</name>
</gene>